<dbReference type="EMBL" id="HBIP01021382">
    <property type="protein sequence ID" value="CAE0497687.1"/>
    <property type="molecule type" value="Transcribed_RNA"/>
</dbReference>
<protein>
    <submittedName>
        <fullName evidence="1">Uncharacterized protein</fullName>
    </submittedName>
</protein>
<dbReference type="AlphaFoldDB" id="A0A7S3QZ67"/>
<accession>A0A7S3QZ67</accession>
<name>A0A7S3QZ67_DUNTE</name>
<sequence>MTMPEWTCQGLGSRTRCGVHVEQIFQDACIPSSHRCATIPVGRVNDDARGCTGEGLRQQSLGDDVVGGPVRSRFALVLGPVDKVRLCRVQASRGTRACCTGMRGLLHKEEGLLAQA</sequence>
<reference evidence="1" key="1">
    <citation type="submission" date="2021-01" db="EMBL/GenBank/DDBJ databases">
        <authorList>
            <person name="Corre E."/>
            <person name="Pelletier E."/>
            <person name="Niang G."/>
            <person name="Scheremetjew M."/>
            <person name="Finn R."/>
            <person name="Kale V."/>
            <person name="Holt S."/>
            <person name="Cochrane G."/>
            <person name="Meng A."/>
            <person name="Brown T."/>
            <person name="Cohen L."/>
        </authorList>
    </citation>
    <scope>NUCLEOTIDE SEQUENCE</scope>
    <source>
        <strain evidence="1">CCMP1320</strain>
    </source>
</reference>
<proteinExistence type="predicted"/>
<evidence type="ECO:0000313" key="1">
    <source>
        <dbReference type="EMBL" id="CAE0497687.1"/>
    </source>
</evidence>
<organism evidence="1">
    <name type="scientific">Dunaliella tertiolecta</name>
    <name type="common">Green alga</name>
    <dbReference type="NCBI Taxonomy" id="3047"/>
    <lineage>
        <taxon>Eukaryota</taxon>
        <taxon>Viridiplantae</taxon>
        <taxon>Chlorophyta</taxon>
        <taxon>core chlorophytes</taxon>
        <taxon>Chlorophyceae</taxon>
        <taxon>CS clade</taxon>
        <taxon>Chlamydomonadales</taxon>
        <taxon>Dunaliellaceae</taxon>
        <taxon>Dunaliella</taxon>
    </lineage>
</organism>
<gene>
    <name evidence="1" type="ORF">DTER00134_LOCUS12760</name>
</gene>